<name>A0A1B6CU35_9HEMI</name>
<accession>A0A1B6CU35</accession>
<sequence>MFVRCTLFLCLALSTVTAYNYQAVTTCPHIEGDPSFSLKPLRTVRGIVATSSKNDSVSDRCAILKAGTFYITGEDNSYTIIKFKENKDLSKGSFTQVGPDGNTYRVIALKTYGSECGNMNLLLRCSDTVGKIGIAPQVKIHGNVKNKLSDKCINDAAAYASQVLKQDVIFYRIKNKQCLTASGYCRK</sequence>
<evidence type="ECO:0000256" key="1">
    <source>
        <dbReference type="SAM" id="SignalP"/>
    </source>
</evidence>
<gene>
    <name evidence="2" type="ORF">g.20989</name>
</gene>
<feature type="signal peptide" evidence="1">
    <location>
        <begin position="1"/>
        <end position="18"/>
    </location>
</feature>
<feature type="chain" id="PRO_5008580656" evidence="1">
    <location>
        <begin position="19"/>
        <end position="187"/>
    </location>
</feature>
<proteinExistence type="predicted"/>
<dbReference type="AlphaFoldDB" id="A0A1B6CU35"/>
<keyword evidence="1" id="KW-0732">Signal</keyword>
<organism evidence="2">
    <name type="scientific">Clastoptera arizonana</name>
    <name type="common">Arizona spittle bug</name>
    <dbReference type="NCBI Taxonomy" id="38151"/>
    <lineage>
        <taxon>Eukaryota</taxon>
        <taxon>Metazoa</taxon>
        <taxon>Ecdysozoa</taxon>
        <taxon>Arthropoda</taxon>
        <taxon>Hexapoda</taxon>
        <taxon>Insecta</taxon>
        <taxon>Pterygota</taxon>
        <taxon>Neoptera</taxon>
        <taxon>Paraneoptera</taxon>
        <taxon>Hemiptera</taxon>
        <taxon>Auchenorrhyncha</taxon>
        <taxon>Cercopoidea</taxon>
        <taxon>Clastopteridae</taxon>
        <taxon>Clastoptera</taxon>
    </lineage>
</organism>
<protein>
    <submittedName>
        <fullName evidence="2">Uncharacterized protein</fullName>
    </submittedName>
</protein>
<reference evidence="2" key="1">
    <citation type="submission" date="2015-12" db="EMBL/GenBank/DDBJ databases">
        <title>De novo transcriptome assembly of four potential Pierce s Disease insect vectors from Arizona vineyards.</title>
        <authorList>
            <person name="Tassone E.E."/>
        </authorList>
    </citation>
    <scope>NUCLEOTIDE SEQUENCE</scope>
</reference>
<evidence type="ECO:0000313" key="2">
    <source>
        <dbReference type="EMBL" id="JAS16992.1"/>
    </source>
</evidence>
<dbReference type="EMBL" id="GEDC01020306">
    <property type="protein sequence ID" value="JAS16992.1"/>
    <property type="molecule type" value="Transcribed_RNA"/>
</dbReference>